<gene>
    <name evidence="15" type="ORF">PENSTE_c012G09795</name>
</gene>
<keyword evidence="9" id="KW-0539">Nucleus</keyword>
<keyword evidence="6 10" id="KW-0863">Zinc-finger</keyword>
<dbReference type="Proteomes" id="UP000191285">
    <property type="component" value="Unassembled WGS sequence"/>
</dbReference>
<dbReference type="GO" id="GO:0005634">
    <property type="term" value="C:nucleus"/>
    <property type="evidence" value="ECO:0007669"/>
    <property type="project" value="UniProtKB-SubCell"/>
</dbReference>
<feature type="compositionally biased region" description="Polar residues" evidence="11">
    <location>
        <begin position="497"/>
        <end position="506"/>
    </location>
</feature>
<dbReference type="GO" id="GO:0061665">
    <property type="term" value="F:SUMO ligase activity"/>
    <property type="evidence" value="ECO:0007669"/>
    <property type="project" value="TreeGrafter"/>
</dbReference>
<evidence type="ECO:0000256" key="9">
    <source>
        <dbReference type="ARBA" id="ARBA00023242"/>
    </source>
</evidence>
<evidence type="ECO:0000256" key="8">
    <source>
        <dbReference type="ARBA" id="ARBA00022833"/>
    </source>
</evidence>
<dbReference type="InterPro" id="IPR036361">
    <property type="entry name" value="SAP_dom_sf"/>
</dbReference>
<accession>A0A1V6T5R8</accession>
<proteinExistence type="inferred from homology"/>
<organism evidence="15 16">
    <name type="scientific">Penicillium steckii</name>
    <dbReference type="NCBI Taxonomy" id="303698"/>
    <lineage>
        <taxon>Eukaryota</taxon>
        <taxon>Fungi</taxon>
        <taxon>Dikarya</taxon>
        <taxon>Ascomycota</taxon>
        <taxon>Pezizomycotina</taxon>
        <taxon>Eurotiomycetes</taxon>
        <taxon>Eurotiomycetidae</taxon>
        <taxon>Eurotiales</taxon>
        <taxon>Aspergillaceae</taxon>
        <taxon>Penicillium</taxon>
    </lineage>
</organism>
<dbReference type="GO" id="GO:0008270">
    <property type="term" value="F:zinc ion binding"/>
    <property type="evidence" value="ECO:0007669"/>
    <property type="project" value="UniProtKB-KW"/>
</dbReference>
<evidence type="ECO:0000256" key="10">
    <source>
        <dbReference type="PROSITE-ProRule" id="PRU00452"/>
    </source>
</evidence>
<evidence type="ECO:0008006" key="17">
    <source>
        <dbReference type="Google" id="ProtNLM"/>
    </source>
</evidence>
<evidence type="ECO:0000259" key="12">
    <source>
        <dbReference type="PROSITE" id="PS50800"/>
    </source>
</evidence>
<evidence type="ECO:0000259" key="13">
    <source>
        <dbReference type="PROSITE" id="PS51044"/>
    </source>
</evidence>
<keyword evidence="4" id="KW-0808">Transferase</keyword>
<reference evidence="16" key="1">
    <citation type="journal article" date="2017" name="Nat. Microbiol.">
        <title>Global analysis of biosynthetic gene clusters reveals vast potential of secondary metabolite production in Penicillium species.</title>
        <authorList>
            <person name="Nielsen J.C."/>
            <person name="Grijseels S."/>
            <person name="Prigent S."/>
            <person name="Ji B."/>
            <person name="Dainat J."/>
            <person name="Nielsen K.F."/>
            <person name="Frisvad J.C."/>
            <person name="Workman M."/>
            <person name="Nielsen J."/>
        </authorList>
    </citation>
    <scope>NUCLEOTIDE SEQUENCE [LARGE SCALE GENOMIC DNA]</scope>
    <source>
        <strain evidence="16">IBT 24891</strain>
    </source>
</reference>
<feature type="compositionally biased region" description="Low complexity" evidence="11">
    <location>
        <begin position="90"/>
        <end position="102"/>
    </location>
</feature>
<comment type="similarity">
    <text evidence="3">Belongs to the PIAS family.</text>
</comment>
<evidence type="ECO:0000256" key="5">
    <source>
        <dbReference type="ARBA" id="ARBA00022723"/>
    </source>
</evidence>
<dbReference type="Pfam" id="PF02891">
    <property type="entry name" value="zf-MIZ"/>
    <property type="match status" value="1"/>
</dbReference>
<dbReference type="InterPro" id="IPR038654">
    <property type="entry name" value="PINIT_sf"/>
</dbReference>
<comment type="pathway">
    <text evidence="2">Protein modification; protein sumoylation.</text>
</comment>
<keyword evidence="16" id="KW-1185">Reference proteome</keyword>
<dbReference type="InterPro" id="IPR004181">
    <property type="entry name" value="Znf_MIZ"/>
</dbReference>
<name>A0A1V6T5R8_9EURO</name>
<dbReference type="Gene3D" id="2.60.120.780">
    <property type="entry name" value="PINIT domain"/>
    <property type="match status" value="1"/>
</dbReference>
<evidence type="ECO:0000256" key="2">
    <source>
        <dbReference type="ARBA" id="ARBA00004718"/>
    </source>
</evidence>
<dbReference type="STRING" id="303698.A0A1V6T5R8"/>
<evidence type="ECO:0000256" key="7">
    <source>
        <dbReference type="ARBA" id="ARBA00022786"/>
    </source>
</evidence>
<dbReference type="PANTHER" id="PTHR10782:SF100">
    <property type="entry name" value="LIGASE SIZA, PUTATIVE (AFU_ORTHOLOGUE AFUA_6G05240)-RELATED"/>
    <property type="match status" value="1"/>
</dbReference>
<evidence type="ECO:0000256" key="3">
    <source>
        <dbReference type="ARBA" id="ARBA00005383"/>
    </source>
</evidence>
<keyword evidence="5" id="KW-0479">Metal-binding</keyword>
<dbReference type="InterPro" id="IPR003034">
    <property type="entry name" value="SAP_dom"/>
</dbReference>
<evidence type="ECO:0000313" key="15">
    <source>
        <dbReference type="EMBL" id="OQE21270.1"/>
    </source>
</evidence>
<evidence type="ECO:0000256" key="11">
    <source>
        <dbReference type="SAM" id="MobiDB-lite"/>
    </source>
</evidence>
<dbReference type="CDD" id="cd16792">
    <property type="entry name" value="SP-RING_Siz-like"/>
    <property type="match status" value="1"/>
</dbReference>
<dbReference type="SUPFAM" id="SSF68906">
    <property type="entry name" value="SAP domain"/>
    <property type="match status" value="1"/>
</dbReference>
<dbReference type="OrthoDB" id="28127at2759"/>
<dbReference type="PROSITE" id="PS50800">
    <property type="entry name" value="SAP"/>
    <property type="match status" value="1"/>
</dbReference>
<dbReference type="InterPro" id="IPR023321">
    <property type="entry name" value="PINIT"/>
</dbReference>
<dbReference type="InterPro" id="IPR031141">
    <property type="entry name" value="SIZ1/2_SP-RING"/>
</dbReference>
<evidence type="ECO:0000256" key="1">
    <source>
        <dbReference type="ARBA" id="ARBA00004123"/>
    </source>
</evidence>
<evidence type="ECO:0000256" key="6">
    <source>
        <dbReference type="ARBA" id="ARBA00022771"/>
    </source>
</evidence>
<keyword evidence="7" id="KW-0833">Ubl conjugation pathway</keyword>
<dbReference type="EMBL" id="MLKD01000012">
    <property type="protein sequence ID" value="OQE21270.1"/>
    <property type="molecule type" value="Genomic_DNA"/>
</dbReference>
<dbReference type="PANTHER" id="PTHR10782">
    <property type="entry name" value="ZINC FINGER MIZ DOMAIN-CONTAINING PROTEIN"/>
    <property type="match status" value="1"/>
</dbReference>
<dbReference type="SMART" id="SM00513">
    <property type="entry name" value="SAP"/>
    <property type="match status" value="1"/>
</dbReference>
<feature type="region of interest" description="Disordered" evidence="11">
    <location>
        <begin position="83"/>
        <end position="116"/>
    </location>
</feature>
<dbReference type="InterPro" id="IPR013083">
    <property type="entry name" value="Znf_RING/FYVE/PHD"/>
</dbReference>
<dbReference type="GO" id="GO:0000785">
    <property type="term" value="C:chromatin"/>
    <property type="evidence" value="ECO:0007669"/>
    <property type="project" value="TreeGrafter"/>
</dbReference>
<feature type="domain" description="SAP" evidence="12">
    <location>
        <begin position="17"/>
        <end position="51"/>
    </location>
</feature>
<feature type="region of interest" description="Disordered" evidence="11">
    <location>
        <begin position="377"/>
        <end position="506"/>
    </location>
</feature>
<protein>
    <recommendedName>
        <fullName evidence="17">SUMO ligase SizA</fullName>
    </recommendedName>
</protein>
<dbReference type="Pfam" id="PF14324">
    <property type="entry name" value="PINIT"/>
    <property type="match status" value="1"/>
</dbReference>
<dbReference type="PROSITE" id="PS51466">
    <property type="entry name" value="PINIT"/>
    <property type="match status" value="1"/>
</dbReference>
<feature type="domain" description="PINIT" evidence="14">
    <location>
        <begin position="108"/>
        <end position="259"/>
    </location>
</feature>
<keyword evidence="8" id="KW-0862">Zinc</keyword>
<dbReference type="Gene3D" id="1.10.720.30">
    <property type="entry name" value="SAP domain"/>
    <property type="match status" value="1"/>
</dbReference>
<sequence>MASSQASPEVLNLVALIKTLTNPQLKDLLRNEGLAVSGVKASLQMRIIDYLERLANSDGNGLRYDALKRRVYQSAIPGTMSFQSNTGFQSSHPSHSSPVHSRPLPPSNSMAPSSQTHPAVIFKDSPFFTVLSALTPVVECKIREQTRDSVEMRVNLSSSTAADLQTDPTLRVMVYCAADSGLKQFTKSDIAFPHQVELKANLDEVKANLRGLKNKPGTTQPADITNYLRKKANYTNNIIMTYALTQKKFYALVNLVRLHPVEDLVSQLQTRKIISKEQVIREMKNRTQDTDIVATSSVMSLKCPLSTLRIQVPCRSIVCTHNQCFDASSFLELQKQAPTWTCPVCAKSTSFESLQVDQYVDEILQSTSSEVDQVVVEPSGDWSNPNDTDTPKPGGVTPKSYDDDDDDDLIEISQPGFPTPTVKQEPAHSTIMLERTPAQSQSREASTPSSAIRQSSKKRPIVEIDLTGSDDEDDESPMPPIKRSAHSFGFRGISLPESRSSLPPQS</sequence>
<dbReference type="AlphaFoldDB" id="A0A1V6T5R8"/>
<evidence type="ECO:0000256" key="4">
    <source>
        <dbReference type="ARBA" id="ARBA00022679"/>
    </source>
</evidence>
<evidence type="ECO:0000313" key="16">
    <source>
        <dbReference type="Proteomes" id="UP000191285"/>
    </source>
</evidence>
<feature type="domain" description="SP-RING-type" evidence="13">
    <location>
        <begin position="288"/>
        <end position="373"/>
    </location>
</feature>
<dbReference type="UniPathway" id="UPA00886"/>
<dbReference type="Pfam" id="PF02037">
    <property type="entry name" value="SAP"/>
    <property type="match status" value="1"/>
</dbReference>
<feature type="compositionally biased region" description="Polar residues" evidence="11">
    <location>
        <begin position="437"/>
        <end position="454"/>
    </location>
</feature>
<dbReference type="Gene3D" id="3.30.40.10">
    <property type="entry name" value="Zinc/RING finger domain, C3HC4 (zinc finger)"/>
    <property type="match status" value="1"/>
</dbReference>
<comment type="subcellular location">
    <subcellularLocation>
        <location evidence="1">Nucleus</location>
    </subcellularLocation>
</comment>
<evidence type="ECO:0000259" key="14">
    <source>
        <dbReference type="PROSITE" id="PS51466"/>
    </source>
</evidence>
<comment type="caution">
    <text evidence="15">The sequence shown here is derived from an EMBL/GenBank/DDBJ whole genome shotgun (WGS) entry which is preliminary data.</text>
</comment>
<dbReference type="PROSITE" id="PS51044">
    <property type="entry name" value="ZF_SP_RING"/>
    <property type="match status" value="1"/>
</dbReference>
<dbReference type="GO" id="GO:0016925">
    <property type="term" value="P:protein sumoylation"/>
    <property type="evidence" value="ECO:0007669"/>
    <property type="project" value="UniProtKB-UniPathway"/>
</dbReference>